<dbReference type="InterPro" id="IPR021858">
    <property type="entry name" value="Fun_TF"/>
</dbReference>
<proteinExistence type="predicted"/>
<evidence type="ECO:0000313" key="3">
    <source>
        <dbReference type="Proteomes" id="UP000006701"/>
    </source>
</evidence>
<dbReference type="OMA" id="KCTETRV"/>
<dbReference type="PANTHER" id="PTHR38111">
    <property type="entry name" value="ZN(2)-C6 FUNGAL-TYPE DOMAIN-CONTAINING PROTEIN-RELATED"/>
    <property type="match status" value="1"/>
</dbReference>
<evidence type="ECO:0000313" key="2">
    <source>
        <dbReference type="EMBL" id="EAW07029.1"/>
    </source>
</evidence>
<organism evidence="2 3">
    <name type="scientific">Aspergillus clavatus (strain ATCC 1007 / CBS 513.65 / DSM 816 / NCTC 3887 / NRRL 1 / QM 1276 / 107)</name>
    <dbReference type="NCBI Taxonomy" id="344612"/>
    <lineage>
        <taxon>Eukaryota</taxon>
        <taxon>Fungi</taxon>
        <taxon>Dikarya</taxon>
        <taxon>Ascomycota</taxon>
        <taxon>Pezizomycotina</taxon>
        <taxon>Eurotiomycetes</taxon>
        <taxon>Eurotiomycetidae</taxon>
        <taxon>Eurotiales</taxon>
        <taxon>Aspergillaceae</taxon>
        <taxon>Aspergillus</taxon>
        <taxon>Aspergillus subgen. Fumigati</taxon>
    </lineage>
</organism>
<keyword evidence="3" id="KW-1185">Reference proteome</keyword>
<dbReference type="OrthoDB" id="191686at2759"/>
<feature type="region of interest" description="Disordered" evidence="1">
    <location>
        <begin position="355"/>
        <end position="382"/>
    </location>
</feature>
<dbReference type="Pfam" id="PF11951">
    <property type="entry name" value="Fungal_trans_2"/>
    <property type="match status" value="1"/>
</dbReference>
<dbReference type="EMBL" id="DS027060">
    <property type="protein sequence ID" value="EAW07029.1"/>
    <property type="molecule type" value="Genomic_DNA"/>
</dbReference>
<dbReference type="PANTHER" id="PTHR38111:SF10">
    <property type="entry name" value="C6 FINGER DOMAIN-CONTAINING PROTEIN"/>
    <property type="match status" value="1"/>
</dbReference>
<sequence>MLELHKSSDEAPKQSNTAASTPYLWIDESASPSLASRAISSQQTEVYTDYVLTTFPCYFRCTANRVPVTWFDFVHNRRGSMNTCFDWALRASTTAYTGTLHNDPRYTYAARVFYVRALRSLATMLSNASTAASDDVLATIISLTCFEIQNCTNPDSWLQHVAGIKTLIRLRGAQAHLHGFGRAMYLTLRGLMVTAALLSGEECLLQEPEWQTLNRQIAAENARCPDSLAYTDVAERAFSEISKVPGFVKRVRELLVRPPRDRSAAQPALLRAVLATRATLRGIHTEFAVAVSTAQTRQNKTQGFIGPVPYHFFDGFFNLYVRGIRSALLILNNLILAMDHSQRVAIEEENRTLSGRIPDNQLNPKTEACDSSPLTPSKPSGKPDLVVRSLVIPTRSCEPSTSDWLDRLLATMGMEGVRVTLVD</sequence>
<evidence type="ECO:0000256" key="1">
    <source>
        <dbReference type="SAM" id="MobiDB-lite"/>
    </source>
</evidence>
<dbReference type="eggNOG" id="ENOG502SIT5">
    <property type="taxonomic scope" value="Eukaryota"/>
</dbReference>
<dbReference type="Proteomes" id="UP000006701">
    <property type="component" value="Unassembled WGS sequence"/>
</dbReference>
<dbReference type="KEGG" id="act:ACLA_087340"/>
<dbReference type="STRING" id="344612.A1CUP2"/>
<dbReference type="InterPro" id="IPR053178">
    <property type="entry name" value="Osmoadaptation_assoc"/>
</dbReference>
<dbReference type="VEuPathDB" id="FungiDB:ACLA_087340"/>
<reference evidence="2 3" key="1">
    <citation type="journal article" date="2008" name="PLoS Genet.">
        <title>Genomic islands in the pathogenic filamentous fungus Aspergillus fumigatus.</title>
        <authorList>
            <person name="Fedorova N.D."/>
            <person name="Khaldi N."/>
            <person name="Joardar V.S."/>
            <person name="Maiti R."/>
            <person name="Amedeo P."/>
            <person name="Anderson M.J."/>
            <person name="Crabtree J."/>
            <person name="Silva J.C."/>
            <person name="Badger J.H."/>
            <person name="Albarraq A."/>
            <person name="Angiuoli S."/>
            <person name="Bussey H."/>
            <person name="Bowyer P."/>
            <person name="Cotty P.J."/>
            <person name="Dyer P.S."/>
            <person name="Egan A."/>
            <person name="Galens K."/>
            <person name="Fraser-Liggett C.M."/>
            <person name="Haas B.J."/>
            <person name="Inman J.M."/>
            <person name="Kent R."/>
            <person name="Lemieux S."/>
            <person name="Malavazi I."/>
            <person name="Orvis J."/>
            <person name="Roemer T."/>
            <person name="Ronning C.M."/>
            <person name="Sundaram J.P."/>
            <person name="Sutton G."/>
            <person name="Turner G."/>
            <person name="Venter J.C."/>
            <person name="White O.R."/>
            <person name="Whitty B.R."/>
            <person name="Youngman P."/>
            <person name="Wolfe K.H."/>
            <person name="Goldman G.H."/>
            <person name="Wortman J.R."/>
            <person name="Jiang B."/>
            <person name="Denning D.W."/>
            <person name="Nierman W.C."/>
        </authorList>
    </citation>
    <scope>NUCLEOTIDE SEQUENCE [LARGE SCALE GENOMIC DNA]</scope>
    <source>
        <strain evidence="3">ATCC 1007 / CBS 513.65 / DSM 816 / NCTC 3887 / NRRL 1</strain>
    </source>
</reference>
<accession>A1CUP2</accession>
<dbReference type="HOGENOM" id="CLU_021599_4_1_1"/>
<name>A1CUP2_ASPCL</name>
<protein>
    <recommendedName>
        <fullName evidence="4">C6 zinc finger domain protein</fullName>
    </recommendedName>
</protein>
<dbReference type="RefSeq" id="XP_001268455.1">
    <property type="nucleotide sequence ID" value="XM_001268454.1"/>
</dbReference>
<evidence type="ECO:0008006" key="4">
    <source>
        <dbReference type="Google" id="ProtNLM"/>
    </source>
</evidence>
<dbReference type="GeneID" id="4699865"/>
<dbReference type="AlphaFoldDB" id="A1CUP2"/>
<gene>
    <name evidence="2" type="ORF">ACLA_087340</name>
</gene>